<dbReference type="InterPro" id="IPR044189">
    <property type="entry name" value="XPO4/7-like"/>
</dbReference>
<dbReference type="InterPro" id="IPR001494">
    <property type="entry name" value="Importin-beta_N"/>
</dbReference>
<evidence type="ECO:0000256" key="5">
    <source>
        <dbReference type="ARBA" id="ARBA00022490"/>
    </source>
</evidence>
<dbReference type="GO" id="GO:0005643">
    <property type="term" value="C:nuclear pore"/>
    <property type="evidence" value="ECO:0007669"/>
    <property type="project" value="TreeGrafter"/>
</dbReference>
<sequence>MMENLAQLESLCERLYKSQDSVERSHAENALRCFSVDSNYIVQCQYVLQNASTPYALMMASSSLLKQVTDQRLPLQLRLDIRNYILSYLATRGPNLESFVVGALIRVLCRITKFGWLEDDSFREVVKESMSFMGQEASHYTIGLKILIQLIAEMFQSNPVQSTTQQRRVAVSFREQSLLQIFRISLTSLSQLKIDVGNNLQQLAVSLALKCLTYDFMGASIDESSEDFGSIQVPSAWKQVIEDFSTLQIFFDYYAMNLPQISREALECLVRLASVRRSLFTNAAARLKYLSHLMSGTKDILQTGKGLADHDNYHEFCRLLGRFKINYDLSEIVSTDCYNDWIRLVAEFTLKSLQSWQWASNSIYHLLELWSKLVTSLRNFKGERPSLLNEFVLEIVQRFISSKFESFQVELPDDDSENPLDNAELLQEQLECVRHLCRFQYESCCEYILQISDPIMQFYMEATSLESNGVNSNLCLLETKLAWMVHIVAAILKIKSSGESDELHDAELSARVFNLINITDRGFQNQRFNELSKQRLDHAILLFLRHFLKSYIGDQAMESSKRLYSRFSELLGVDDHLKVLNVIVGKIATNLKCYVENEDAITRNLNLFLELASGYTSCKLLLKLETVQSIIMYSNREHFSFLRDNRFSRSRTTFFYTIGLLVFAEDGNLKFKSSLDPLMEVFVYLETIPDGMFRTDTVKQAIVGLMRDLRGIAMATNSRKTYGLLFDWLYPARMPLLLKAITYWADTPEVTTPLLKFMAEFVLNKSQRVTFDMTSANGILLFREVSKVLVTYGSRILPLAHHADIYAFKYKGIWISLTIFSRALAGNYVNFGVFELYGDRALADALDISLKMILSIPLTDIVAYQKLARAYFAFLEILLKTQITFILNLDSSTFAFIAGTIQAGLRSPDANIISECAYAADYIATFYFNHITSGELPSTPASLNLARHVADCPVLFPEMLRSLFETVLFDECGNQWTLSRPMFSLMLINEEMFTNLKAQILLTQPVGEQPRLSVCFDNLMVGISRNLDAKNRDKFSQNLTRFRNEFRHR</sequence>
<protein>
    <recommendedName>
        <fullName evidence="8">Importin N-terminal domain-containing protein</fullName>
    </recommendedName>
</protein>
<evidence type="ECO:0000313" key="9">
    <source>
        <dbReference type="EMBL" id="KAF1002035.1"/>
    </source>
</evidence>
<evidence type="ECO:0000259" key="8">
    <source>
        <dbReference type="SMART" id="SM00913"/>
    </source>
</evidence>
<dbReference type="GO" id="GO:0031267">
    <property type="term" value="F:small GTPase binding"/>
    <property type="evidence" value="ECO:0007669"/>
    <property type="project" value="InterPro"/>
</dbReference>
<evidence type="ECO:0000313" key="10">
    <source>
        <dbReference type="Proteomes" id="UP000593563"/>
    </source>
</evidence>
<comment type="similarity">
    <text evidence="3">Belongs to the exportin family.</text>
</comment>
<comment type="subcellular location">
    <subcellularLocation>
        <location evidence="2">Cytoplasm</location>
    </subcellularLocation>
    <subcellularLocation>
        <location evidence="1">Nucleus</location>
    </subcellularLocation>
</comment>
<reference evidence="9" key="1">
    <citation type="submission" date="2020-01" db="EMBL/GenBank/DDBJ databases">
        <title>The Celery Genome Sequence Reveals Sequential Paleo-tetraploidization, Resistance Gene Elimination, Karyotype Evolution, and Functional Innovation in Apiales.</title>
        <authorList>
            <person name="Song X."/>
        </authorList>
    </citation>
    <scope>NUCLEOTIDE SEQUENCE</scope>
    <source>
        <tissue evidence="9">Leaf</tissue>
    </source>
</reference>
<keyword evidence="6" id="KW-0653">Protein transport</keyword>
<evidence type="ECO:0000256" key="6">
    <source>
        <dbReference type="ARBA" id="ARBA00022927"/>
    </source>
</evidence>
<dbReference type="GO" id="GO:0006611">
    <property type="term" value="P:protein export from nucleus"/>
    <property type="evidence" value="ECO:0007669"/>
    <property type="project" value="TreeGrafter"/>
</dbReference>
<name>A0A6L5B9E7_APIGR</name>
<proteinExistence type="inferred from homology"/>
<dbReference type="PANTHER" id="PTHR12596">
    <property type="entry name" value="EXPORTIN 4,7-RELATED"/>
    <property type="match status" value="1"/>
</dbReference>
<dbReference type="Proteomes" id="UP000593563">
    <property type="component" value="Unassembled WGS sequence"/>
</dbReference>
<evidence type="ECO:0000256" key="2">
    <source>
        <dbReference type="ARBA" id="ARBA00004496"/>
    </source>
</evidence>
<dbReference type="AlphaFoldDB" id="A0A6L5B9E7"/>
<dbReference type="Pfam" id="PF03810">
    <property type="entry name" value="IBN_N"/>
    <property type="match status" value="1"/>
</dbReference>
<comment type="caution">
    <text evidence="9">The sequence shown here is derived from an EMBL/GenBank/DDBJ whole genome shotgun (WGS) entry which is preliminary data.</text>
</comment>
<evidence type="ECO:0000256" key="3">
    <source>
        <dbReference type="ARBA" id="ARBA00009466"/>
    </source>
</evidence>
<feature type="domain" description="Importin N-terminal" evidence="8">
    <location>
        <begin position="27"/>
        <end position="91"/>
    </location>
</feature>
<keyword evidence="5" id="KW-0963">Cytoplasm</keyword>
<evidence type="ECO:0000256" key="1">
    <source>
        <dbReference type="ARBA" id="ARBA00004123"/>
    </source>
</evidence>
<dbReference type="EMBL" id="WRXP01001858">
    <property type="protein sequence ID" value="KAF1002035.1"/>
    <property type="molecule type" value="Genomic_DNA"/>
</dbReference>
<dbReference type="FunFam" id="1.25.10.10:FF:000158">
    <property type="entry name" value="ARM repeat superfamily protein"/>
    <property type="match status" value="1"/>
</dbReference>
<keyword evidence="4" id="KW-0813">Transport</keyword>
<dbReference type="Pfam" id="PF25795">
    <property type="entry name" value="TPR_XPO7"/>
    <property type="match status" value="1"/>
</dbReference>
<gene>
    <name evidence="9" type="ORF">AG4045_015488</name>
</gene>
<dbReference type="InterPro" id="IPR057947">
    <property type="entry name" value="TPR_XPO7/RBP17"/>
</dbReference>
<evidence type="ECO:0000256" key="4">
    <source>
        <dbReference type="ARBA" id="ARBA00022448"/>
    </source>
</evidence>
<dbReference type="GO" id="GO:0005737">
    <property type="term" value="C:cytoplasm"/>
    <property type="evidence" value="ECO:0007669"/>
    <property type="project" value="UniProtKB-SubCell"/>
</dbReference>
<dbReference type="GO" id="GO:0005049">
    <property type="term" value="F:nuclear export signal receptor activity"/>
    <property type="evidence" value="ECO:0007669"/>
    <property type="project" value="InterPro"/>
</dbReference>
<keyword evidence="7" id="KW-0539">Nucleus</keyword>
<organism evidence="9 10">
    <name type="scientific">Apium graveolens</name>
    <name type="common">Celery</name>
    <dbReference type="NCBI Taxonomy" id="4045"/>
    <lineage>
        <taxon>Eukaryota</taxon>
        <taxon>Viridiplantae</taxon>
        <taxon>Streptophyta</taxon>
        <taxon>Embryophyta</taxon>
        <taxon>Tracheophyta</taxon>
        <taxon>Spermatophyta</taxon>
        <taxon>Magnoliopsida</taxon>
        <taxon>eudicotyledons</taxon>
        <taxon>Gunneridae</taxon>
        <taxon>Pentapetalae</taxon>
        <taxon>asterids</taxon>
        <taxon>campanulids</taxon>
        <taxon>Apiales</taxon>
        <taxon>Apiaceae</taxon>
        <taxon>Apioideae</taxon>
        <taxon>apioid superclade</taxon>
        <taxon>Apieae</taxon>
        <taxon>Apium</taxon>
    </lineage>
</organism>
<dbReference type="PANTHER" id="PTHR12596:SF2">
    <property type="entry name" value="EXPORTIN-7 ISOFORM X1"/>
    <property type="match status" value="1"/>
</dbReference>
<dbReference type="SUPFAM" id="SSF48371">
    <property type="entry name" value="ARM repeat"/>
    <property type="match status" value="1"/>
</dbReference>
<dbReference type="SMART" id="SM00913">
    <property type="entry name" value="IBN_N"/>
    <property type="match status" value="1"/>
</dbReference>
<dbReference type="InterPro" id="IPR016024">
    <property type="entry name" value="ARM-type_fold"/>
</dbReference>
<evidence type="ECO:0000256" key="7">
    <source>
        <dbReference type="ARBA" id="ARBA00023242"/>
    </source>
</evidence>
<dbReference type="Gene3D" id="1.25.10.10">
    <property type="entry name" value="Leucine-rich Repeat Variant"/>
    <property type="match status" value="1"/>
</dbReference>
<dbReference type="InterPro" id="IPR011989">
    <property type="entry name" value="ARM-like"/>
</dbReference>
<keyword evidence="10" id="KW-1185">Reference proteome</keyword>
<accession>A0A6L5B9E7</accession>